<protein>
    <recommendedName>
        <fullName evidence="4">DUF177 domain-containing protein</fullName>
    </recommendedName>
</protein>
<dbReference type="InterPro" id="IPR003772">
    <property type="entry name" value="YceD"/>
</dbReference>
<dbReference type="Proteomes" id="UP001497512">
    <property type="component" value="Chromosome 8"/>
</dbReference>
<feature type="region of interest" description="Disordered" evidence="1">
    <location>
        <begin position="352"/>
        <end position="375"/>
    </location>
</feature>
<dbReference type="PANTHER" id="PTHR34374">
    <property type="entry name" value="LARGE RIBOSOMAL RNA SUBUNIT ACCUMULATION PROTEIN YCED HOMOLOG 1, CHLOROPLASTIC"/>
    <property type="match status" value="1"/>
</dbReference>
<accession>A0ABP0V0K8</accession>
<gene>
    <name evidence="2" type="ORF">CSSPTR1EN2_LOCUS21537</name>
</gene>
<reference evidence="2" key="1">
    <citation type="submission" date="2024-02" db="EMBL/GenBank/DDBJ databases">
        <authorList>
            <consortium name="ELIXIR-Norway"/>
            <consortium name="Elixir Norway"/>
        </authorList>
    </citation>
    <scope>NUCLEOTIDE SEQUENCE</scope>
</reference>
<evidence type="ECO:0008006" key="4">
    <source>
        <dbReference type="Google" id="ProtNLM"/>
    </source>
</evidence>
<dbReference type="Pfam" id="PF02620">
    <property type="entry name" value="YceD"/>
    <property type="match status" value="1"/>
</dbReference>
<dbReference type="EMBL" id="OZ019900">
    <property type="protein sequence ID" value="CAK9233540.1"/>
    <property type="molecule type" value="Genomic_DNA"/>
</dbReference>
<dbReference type="PANTHER" id="PTHR34374:SF1">
    <property type="entry name" value="LARGE RIBOSOMAL RNA SUBUNIT ACCUMULATION PROTEIN YCED HOMOLOG 1, CHLOROPLASTIC"/>
    <property type="match status" value="1"/>
</dbReference>
<proteinExistence type="predicted"/>
<evidence type="ECO:0000256" key="1">
    <source>
        <dbReference type="SAM" id="MobiDB-lite"/>
    </source>
</evidence>
<sequence>MAIFSCAPAATWNPESLLLLHMARTKFSVGCSSKNLCSISLRSDVALFKTGDNTGASSSPLFRVNWSVIDTRRHHMFHTSLAGLWEEEQSSRHLHSRLSISPFKKCSTQLATLHLCNALPVRETEKNEEEADTPWEGAIIFKRSAVQARVDYVTSLERLGLSILSSELSRALALSMGLLNELESEAEELITPVQISIDASREGRDIQLDGIIRTAFGLVCNRCLAPVAERVFATFNLTLTTNPVSEPPQQTVGVVLGADTSNKYGFGGDEDDEGEAVLDLDLDDKLHFPLDAKEVDISKYLRDTIHLEIPSSSLCDPSCKGLCIDCGVNMNKTVCKCAGKKVKSTRQHVWGPLEQLKKQMEEQQGDGPPEDSQSS</sequence>
<name>A0ABP0V0K8_9BRYO</name>
<evidence type="ECO:0000313" key="2">
    <source>
        <dbReference type="EMBL" id="CAK9233540.1"/>
    </source>
</evidence>
<keyword evidence="3" id="KW-1185">Reference proteome</keyword>
<evidence type="ECO:0000313" key="3">
    <source>
        <dbReference type="Proteomes" id="UP001497512"/>
    </source>
</evidence>
<organism evidence="2 3">
    <name type="scientific">Sphagnum troendelagicum</name>
    <dbReference type="NCBI Taxonomy" id="128251"/>
    <lineage>
        <taxon>Eukaryota</taxon>
        <taxon>Viridiplantae</taxon>
        <taxon>Streptophyta</taxon>
        <taxon>Embryophyta</taxon>
        <taxon>Bryophyta</taxon>
        <taxon>Sphagnophytina</taxon>
        <taxon>Sphagnopsida</taxon>
        <taxon>Sphagnales</taxon>
        <taxon>Sphagnaceae</taxon>
        <taxon>Sphagnum</taxon>
    </lineage>
</organism>